<evidence type="ECO:0000313" key="2">
    <source>
        <dbReference type="EMBL" id="MDT2981030.1"/>
    </source>
</evidence>
<protein>
    <submittedName>
        <fullName evidence="2">TIM barrel protein</fullName>
    </submittedName>
</protein>
<dbReference type="SUPFAM" id="SSF51658">
    <property type="entry name" value="Xylose isomerase-like"/>
    <property type="match status" value="1"/>
</dbReference>
<dbReference type="PANTHER" id="PTHR12110:SF53">
    <property type="entry name" value="BLR5974 PROTEIN"/>
    <property type="match status" value="1"/>
</dbReference>
<proteinExistence type="predicted"/>
<feature type="domain" description="Xylose isomerase-like TIM barrel" evidence="1">
    <location>
        <begin position="31"/>
        <end position="308"/>
    </location>
</feature>
<dbReference type="InterPro" id="IPR050312">
    <property type="entry name" value="IolE/XylAMocC-like"/>
</dbReference>
<gene>
    <name evidence="2" type="ORF">P7I34_00045</name>
</gene>
<dbReference type="InterPro" id="IPR013022">
    <property type="entry name" value="Xyl_isomerase-like_TIM-brl"/>
</dbReference>
<reference evidence="2 3" key="1">
    <citation type="submission" date="2023-03" db="EMBL/GenBank/DDBJ databases">
        <authorList>
            <person name="Shen W."/>
            <person name="Cai J."/>
        </authorList>
    </citation>
    <scope>NUCLEOTIDE SEQUENCE [LARGE SCALE GENOMIC DNA]</scope>
    <source>
        <strain evidence="2 3">B516</strain>
    </source>
</reference>
<name>A0ABD5FFX5_ENTCA</name>
<dbReference type="Proteomes" id="UP001253851">
    <property type="component" value="Unassembled WGS sequence"/>
</dbReference>
<dbReference type="Pfam" id="PF01261">
    <property type="entry name" value="AP_endonuc_2"/>
    <property type="match status" value="1"/>
</dbReference>
<comment type="caution">
    <text evidence="2">The sequence shown here is derived from an EMBL/GenBank/DDBJ whole genome shotgun (WGS) entry which is preliminary data.</text>
</comment>
<evidence type="ECO:0000259" key="1">
    <source>
        <dbReference type="Pfam" id="PF01261"/>
    </source>
</evidence>
<dbReference type="PANTHER" id="PTHR12110">
    <property type="entry name" value="HYDROXYPYRUVATE ISOMERASE"/>
    <property type="match status" value="1"/>
</dbReference>
<organism evidence="2 3">
    <name type="scientific">Enterococcus casseliflavus</name>
    <name type="common">Enterococcus flavescens</name>
    <dbReference type="NCBI Taxonomy" id="37734"/>
    <lineage>
        <taxon>Bacteria</taxon>
        <taxon>Bacillati</taxon>
        <taxon>Bacillota</taxon>
        <taxon>Bacilli</taxon>
        <taxon>Lactobacillales</taxon>
        <taxon>Enterococcaceae</taxon>
        <taxon>Enterococcus</taxon>
    </lineage>
</organism>
<sequence length="339" mass="38849">MGIKSGVSLYSLQDEYMNKRMTLAEIIAFLGEHDVEGFEILPDQMLHNTPHPSKETLADWDRIMSKAQVKPVCADVFLNTNLYNNRELTQKECLDLLIDEIKLASRLGFKLIRLVSMVPSFVIEPLLPYAEKYDVAFALEIHAGMSFDIPETKAFIDEMKRVNSPYCGLVIDTGIFCDRIPRVFNEFNKQVLGVNPAIIDYFNAFFDQGLDGSQAFDEAHQLKPELAAMAEPKDMPYIMLADGYENTPLSVLEDVFPYIKHFHFKLWEMTDEGEEYSIDYRKILTYLHEHGYDGYVATEYEGNRWILPGHPMVEKEQVIAHQKLIKSIITELEGATSNV</sequence>
<evidence type="ECO:0000313" key="3">
    <source>
        <dbReference type="Proteomes" id="UP001253851"/>
    </source>
</evidence>
<dbReference type="RefSeq" id="WP_311956610.1">
    <property type="nucleotide sequence ID" value="NZ_JARQDZ010000001.1"/>
</dbReference>
<dbReference type="EMBL" id="JARQDZ010000001">
    <property type="protein sequence ID" value="MDT2981030.1"/>
    <property type="molecule type" value="Genomic_DNA"/>
</dbReference>
<dbReference type="InterPro" id="IPR036237">
    <property type="entry name" value="Xyl_isomerase-like_sf"/>
</dbReference>
<dbReference type="Gene3D" id="3.20.20.150">
    <property type="entry name" value="Divalent-metal-dependent TIM barrel enzymes"/>
    <property type="match status" value="1"/>
</dbReference>
<accession>A0ABD5FFX5</accession>
<dbReference type="AlphaFoldDB" id="A0ABD5FFX5"/>